<name>A0A7W9SGQ7_9FIRM</name>
<proteinExistence type="inferred from homology"/>
<keyword evidence="3 8" id="KW-0413">Isomerase</keyword>
<evidence type="ECO:0000259" key="7">
    <source>
        <dbReference type="Pfam" id="PF00849"/>
    </source>
</evidence>
<dbReference type="InterPro" id="IPR006145">
    <property type="entry name" value="PsdUridine_synth_RsuA/RluA"/>
</dbReference>
<evidence type="ECO:0000256" key="5">
    <source>
        <dbReference type="ARBA" id="ARBA00033164"/>
    </source>
</evidence>
<keyword evidence="6" id="KW-0694">RNA-binding</keyword>
<evidence type="ECO:0000256" key="1">
    <source>
        <dbReference type="ARBA" id="ARBA00000073"/>
    </source>
</evidence>
<dbReference type="InterPro" id="IPR020103">
    <property type="entry name" value="PsdUridine_synth_cat_dom_sf"/>
</dbReference>
<dbReference type="Gene3D" id="3.30.2350.10">
    <property type="entry name" value="Pseudouridine synthase"/>
    <property type="match status" value="1"/>
</dbReference>
<dbReference type="InterPro" id="IPR006224">
    <property type="entry name" value="PsdUridine_synth_RluA-like_CS"/>
</dbReference>
<dbReference type="EMBL" id="JACHHH010000010">
    <property type="protein sequence ID" value="MBB6041878.1"/>
    <property type="molecule type" value="Genomic_DNA"/>
</dbReference>
<evidence type="ECO:0000256" key="3">
    <source>
        <dbReference type="ARBA" id="ARBA00023235"/>
    </source>
</evidence>
<dbReference type="PANTHER" id="PTHR21600">
    <property type="entry name" value="MITOCHONDRIAL RNA PSEUDOURIDINE SYNTHASE"/>
    <property type="match status" value="1"/>
</dbReference>
<protein>
    <recommendedName>
        <fullName evidence="4">RNA pseudouridylate synthase</fullName>
    </recommendedName>
    <alternativeName>
        <fullName evidence="5">RNA-uridine isomerase</fullName>
    </alternativeName>
</protein>
<evidence type="ECO:0000313" key="9">
    <source>
        <dbReference type="Proteomes" id="UP000522163"/>
    </source>
</evidence>
<dbReference type="PANTHER" id="PTHR21600:SF44">
    <property type="entry name" value="RIBOSOMAL LARGE SUBUNIT PSEUDOURIDINE SYNTHASE D"/>
    <property type="match status" value="1"/>
</dbReference>
<evidence type="ECO:0000313" key="8">
    <source>
        <dbReference type="EMBL" id="MBB6041878.1"/>
    </source>
</evidence>
<dbReference type="SUPFAM" id="SSF55120">
    <property type="entry name" value="Pseudouridine synthase"/>
    <property type="match status" value="1"/>
</dbReference>
<dbReference type="GO" id="GO:0000455">
    <property type="term" value="P:enzyme-directed rRNA pseudouridine synthesis"/>
    <property type="evidence" value="ECO:0007669"/>
    <property type="project" value="TreeGrafter"/>
</dbReference>
<evidence type="ECO:0000256" key="4">
    <source>
        <dbReference type="ARBA" id="ARBA00031870"/>
    </source>
</evidence>
<dbReference type="PROSITE" id="PS01129">
    <property type="entry name" value="PSI_RLU"/>
    <property type="match status" value="1"/>
</dbReference>
<dbReference type="GO" id="GO:0003723">
    <property type="term" value="F:RNA binding"/>
    <property type="evidence" value="ECO:0007669"/>
    <property type="project" value="UniProtKB-KW"/>
</dbReference>
<comment type="similarity">
    <text evidence="2">Belongs to the pseudouridine synthase RluA family.</text>
</comment>
<evidence type="ECO:0000256" key="2">
    <source>
        <dbReference type="ARBA" id="ARBA00010876"/>
    </source>
</evidence>
<dbReference type="InterPro" id="IPR050188">
    <property type="entry name" value="RluA_PseudoU_synthase"/>
</dbReference>
<feature type="domain" description="Pseudouridine synthase RsuA/RluA-like" evidence="7">
    <location>
        <begin position="98"/>
        <end position="255"/>
    </location>
</feature>
<reference evidence="8 9" key="1">
    <citation type="submission" date="2020-08" db="EMBL/GenBank/DDBJ databases">
        <title>Genomic Encyclopedia of Type Strains, Phase IV (KMG-IV): sequencing the most valuable type-strain genomes for metagenomic binning, comparative biology and taxonomic classification.</title>
        <authorList>
            <person name="Goeker M."/>
        </authorList>
    </citation>
    <scope>NUCLEOTIDE SEQUENCE [LARGE SCALE GENOMIC DNA]</scope>
    <source>
        <strain evidence="8 9">DSM 17245</strain>
    </source>
</reference>
<dbReference type="Proteomes" id="UP000522163">
    <property type="component" value="Unassembled WGS sequence"/>
</dbReference>
<dbReference type="GO" id="GO:0009982">
    <property type="term" value="F:pseudouridine synthase activity"/>
    <property type="evidence" value="ECO:0007669"/>
    <property type="project" value="InterPro"/>
</dbReference>
<comment type="catalytic activity">
    <reaction evidence="1">
        <text>a uridine in RNA = a pseudouridine in RNA</text>
        <dbReference type="Rhea" id="RHEA:48348"/>
        <dbReference type="Rhea" id="RHEA-COMP:12068"/>
        <dbReference type="Rhea" id="RHEA-COMP:12069"/>
        <dbReference type="ChEBI" id="CHEBI:65314"/>
        <dbReference type="ChEBI" id="CHEBI:65315"/>
    </reaction>
</comment>
<evidence type="ECO:0000256" key="6">
    <source>
        <dbReference type="PROSITE-ProRule" id="PRU00182"/>
    </source>
</evidence>
<dbReference type="RefSeq" id="WP_183684434.1">
    <property type="nucleotide sequence ID" value="NZ_JACHHH010000010.1"/>
</dbReference>
<organism evidence="8 9">
    <name type="scientific">Oribacterium sinus</name>
    <dbReference type="NCBI Taxonomy" id="237576"/>
    <lineage>
        <taxon>Bacteria</taxon>
        <taxon>Bacillati</taxon>
        <taxon>Bacillota</taxon>
        <taxon>Clostridia</taxon>
        <taxon>Lachnospirales</taxon>
        <taxon>Lachnospiraceae</taxon>
        <taxon>Oribacterium</taxon>
    </lineage>
</organism>
<dbReference type="PROSITE" id="PS50889">
    <property type="entry name" value="S4"/>
    <property type="match status" value="1"/>
</dbReference>
<dbReference type="AlphaFoldDB" id="A0A7W9SGQ7"/>
<sequence>MREILISQNEKEQKLLKLLQKYFKGQADSFLYKMLRKKNILLNGKKADGKEILQLGDTVQLYFSEESLGKLIQERESGEKELWTQKWQSFILYEDKHCILFNKPVGLLSENDGSSSFSVNSLLLSYMRTKGELSKEQEKSFRPGIANRLDRNTSGIIIFGKSLGGLQAFAKLLQSHDLEKKYYALVYGDFQKTGLQEHFLEKDKGKNKALESERGKRVKSAFEKLACVESSVGSLSLLSVQIFTGKTHQIRTQLSLLSHPIVGDDKYGDTRKNARLRKTLPLSYQLLHAYSLRFPKLLESSVLFSLSEKCFFAPLPKEYFEILKSFHLDAYHIDKTKGKD</sequence>
<accession>A0A7W9SGQ7</accession>
<dbReference type="GO" id="GO:0140098">
    <property type="term" value="F:catalytic activity, acting on RNA"/>
    <property type="evidence" value="ECO:0007669"/>
    <property type="project" value="UniProtKB-ARBA"/>
</dbReference>
<gene>
    <name evidence="8" type="ORF">HNQ46_001869</name>
</gene>
<dbReference type="CDD" id="cd02869">
    <property type="entry name" value="PseudoU_synth_RluA_like"/>
    <property type="match status" value="1"/>
</dbReference>
<dbReference type="Pfam" id="PF00849">
    <property type="entry name" value="PseudoU_synth_2"/>
    <property type="match status" value="1"/>
</dbReference>
<comment type="caution">
    <text evidence="8">The sequence shown here is derived from an EMBL/GenBank/DDBJ whole genome shotgun (WGS) entry which is preliminary data.</text>
</comment>
<dbReference type="GeneID" id="85015399"/>